<dbReference type="InterPro" id="IPR050309">
    <property type="entry name" value="Type-B_Carboxylest/Lipase"/>
</dbReference>
<name>A0ABW8TJ32_9CLOT</name>
<dbReference type="RefSeq" id="WP_406789164.1">
    <property type="nucleotide sequence ID" value="NZ_JBJIAA010000018.1"/>
</dbReference>
<dbReference type="InterPro" id="IPR029058">
    <property type="entry name" value="AB_hydrolase_fold"/>
</dbReference>
<dbReference type="SUPFAM" id="SSF53474">
    <property type="entry name" value="alpha/beta-Hydrolases"/>
    <property type="match status" value="1"/>
</dbReference>
<evidence type="ECO:0000313" key="6">
    <source>
        <dbReference type="Proteomes" id="UP001623592"/>
    </source>
</evidence>
<proteinExistence type="inferred from homology"/>
<evidence type="ECO:0000256" key="1">
    <source>
        <dbReference type="ARBA" id="ARBA00005964"/>
    </source>
</evidence>
<protein>
    <recommendedName>
        <fullName evidence="3">Carboxylic ester hydrolase</fullName>
        <ecNumber evidence="3">3.1.1.-</ecNumber>
    </recommendedName>
</protein>
<dbReference type="EC" id="3.1.1.-" evidence="3"/>
<dbReference type="PANTHER" id="PTHR11559">
    <property type="entry name" value="CARBOXYLESTERASE"/>
    <property type="match status" value="1"/>
</dbReference>
<dbReference type="PROSITE" id="PS00122">
    <property type="entry name" value="CARBOXYLESTERASE_B_1"/>
    <property type="match status" value="1"/>
</dbReference>
<evidence type="ECO:0000313" key="5">
    <source>
        <dbReference type="EMBL" id="MFL0252507.1"/>
    </source>
</evidence>
<keyword evidence="6" id="KW-1185">Reference proteome</keyword>
<dbReference type="PROSITE" id="PS00941">
    <property type="entry name" value="CARBOXYLESTERASE_B_2"/>
    <property type="match status" value="1"/>
</dbReference>
<evidence type="ECO:0000256" key="2">
    <source>
        <dbReference type="ARBA" id="ARBA00022801"/>
    </source>
</evidence>
<dbReference type="Proteomes" id="UP001623592">
    <property type="component" value="Unassembled WGS sequence"/>
</dbReference>
<comment type="similarity">
    <text evidence="1 3">Belongs to the type-B carboxylesterase/lipase family.</text>
</comment>
<accession>A0ABW8TJ32</accession>
<dbReference type="Gene3D" id="3.40.50.1820">
    <property type="entry name" value="alpha/beta hydrolase"/>
    <property type="match status" value="1"/>
</dbReference>
<comment type="caution">
    <text evidence="5">The sequence shown here is derived from an EMBL/GenBank/DDBJ whole genome shotgun (WGS) entry which is preliminary data.</text>
</comment>
<evidence type="ECO:0000259" key="4">
    <source>
        <dbReference type="Pfam" id="PF00135"/>
    </source>
</evidence>
<gene>
    <name evidence="5" type="ORF">ACJDT4_19015</name>
</gene>
<dbReference type="EMBL" id="JBJIAA010000018">
    <property type="protein sequence ID" value="MFL0252507.1"/>
    <property type="molecule type" value="Genomic_DNA"/>
</dbReference>
<evidence type="ECO:0000256" key="3">
    <source>
        <dbReference type="RuleBase" id="RU361235"/>
    </source>
</evidence>
<keyword evidence="2 3" id="KW-0378">Hydrolase</keyword>
<dbReference type="Pfam" id="PF00135">
    <property type="entry name" value="COesterase"/>
    <property type="match status" value="1"/>
</dbReference>
<dbReference type="InterPro" id="IPR019819">
    <property type="entry name" value="Carboxylesterase_B_CS"/>
</dbReference>
<organism evidence="5 6">
    <name type="scientific">Clostridium neuense</name>
    <dbReference type="NCBI Taxonomy" id="1728934"/>
    <lineage>
        <taxon>Bacteria</taxon>
        <taxon>Bacillati</taxon>
        <taxon>Bacillota</taxon>
        <taxon>Clostridia</taxon>
        <taxon>Eubacteriales</taxon>
        <taxon>Clostridiaceae</taxon>
        <taxon>Clostridium</taxon>
    </lineage>
</organism>
<feature type="domain" description="Carboxylesterase type B" evidence="4">
    <location>
        <begin position="4"/>
        <end position="467"/>
    </location>
</feature>
<sequence length="500" mass="56017">MFETIVNTLYGEVKGERIDGISIWKGIPYAAPPVGSLRFCPPNPPSSWDGIRDASKFGKSAMQPEKSTLIGDKSGTISEDCLYLNIWSPNADDKLRPVMVWIHGGGFIAGSGYDGIYDGTSFAKEGNVVIVTLNYRLGAFGFLYLKEIAGEKYSTSGNCGLLDQIAALKWVKENIKAFGGDPNKITIFGESAGAASIGNLLAMPAAKGLFNQAIIESTTKLAINSATASKATNKLINLLGIEKNEFEKLIALPADKLVKASLTFPMATFRPVIDNVSIPEDPEDLLRKGAAKNIPIICGSNKDEFALFSAANPSFDQWDEKEILTSLEKQFGTAWPELYKYFSKEKIDKKTYNRIMSYYSFIYPTLKYSEILSTMSPVWVYKFSFEHPVLGAFHSSELQYVWNKNEVKNINLFKIPPQGRKLAKQMHHAWIAFAHNGNPNANEIPYWPGFEVKDRAVMVFNDESRVEYDPYEDRKIWEKISERNTFDAKKENRDVPFFNN</sequence>
<reference evidence="5 6" key="1">
    <citation type="submission" date="2024-11" db="EMBL/GenBank/DDBJ databases">
        <authorList>
            <person name="Heng Y.C."/>
            <person name="Lim A.C.H."/>
            <person name="Lee J.K.Y."/>
            <person name="Kittelmann S."/>
        </authorList>
    </citation>
    <scope>NUCLEOTIDE SEQUENCE [LARGE SCALE GENOMIC DNA]</scope>
    <source>
        <strain evidence="5 6">WILCCON 0114</strain>
    </source>
</reference>
<dbReference type="InterPro" id="IPR019826">
    <property type="entry name" value="Carboxylesterase_B_AS"/>
</dbReference>
<dbReference type="InterPro" id="IPR002018">
    <property type="entry name" value="CarbesteraseB"/>
</dbReference>